<reference evidence="10" key="1">
    <citation type="submission" date="2020-05" db="EMBL/GenBank/DDBJ databases">
        <title>Phylogenomic resolution of chytrid fungi.</title>
        <authorList>
            <person name="Stajich J.E."/>
            <person name="Amses K."/>
            <person name="Simmons R."/>
            <person name="Seto K."/>
            <person name="Myers J."/>
            <person name="Bonds A."/>
            <person name="Quandt C.A."/>
            <person name="Barry K."/>
            <person name="Liu P."/>
            <person name="Grigoriev I."/>
            <person name="Longcore J.E."/>
            <person name="James T.Y."/>
        </authorList>
    </citation>
    <scope>NUCLEOTIDE SEQUENCE</scope>
    <source>
        <strain evidence="10">JEL0513</strain>
    </source>
</reference>
<accession>A0AAD5T425</accession>
<dbReference type="InterPro" id="IPR026873">
    <property type="entry name" value="Ptb1"/>
</dbReference>
<evidence type="ECO:0000256" key="3">
    <source>
        <dbReference type="ARBA" id="ARBA00022679"/>
    </source>
</evidence>
<evidence type="ECO:0000256" key="7">
    <source>
        <dbReference type="ARBA" id="ARBA00047658"/>
    </source>
</evidence>
<dbReference type="PANTHER" id="PTHR11774:SF11">
    <property type="entry name" value="GERANYLGERANYL TRANSFERASE TYPE-2 SUBUNIT BETA"/>
    <property type="match status" value="1"/>
</dbReference>
<evidence type="ECO:0000256" key="6">
    <source>
        <dbReference type="ARBA" id="ARBA00022833"/>
    </source>
</evidence>
<evidence type="ECO:0000256" key="8">
    <source>
        <dbReference type="RuleBase" id="RU365076"/>
    </source>
</evidence>
<evidence type="ECO:0000313" key="10">
    <source>
        <dbReference type="EMBL" id="KAJ3125826.1"/>
    </source>
</evidence>
<dbReference type="GO" id="GO:0046872">
    <property type="term" value="F:metal ion binding"/>
    <property type="evidence" value="ECO:0007669"/>
    <property type="project" value="UniProtKB-KW"/>
</dbReference>
<protein>
    <recommendedName>
        <fullName evidence="8">Geranylgeranyl transferase type-2 subunit beta</fullName>
        <ecNumber evidence="8">2.5.1.60</ecNumber>
    </recommendedName>
</protein>
<comment type="caution">
    <text evidence="10">The sequence shown here is derived from an EMBL/GenBank/DDBJ whole genome shotgun (WGS) entry which is preliminary data.</text>
</comment>
<evidence type="ECO:0000313" key="11">
    <source>
        <dbReference type="Proteomes" id="UP001211907"/>
    </source>
</evidence>
<dbReference type="GO" id="GO:0005968">
    <property type="term" value="C:Rab-protein geranylgeranyltransferase complex"/>
    <property type="evidence" value="ECO:0007669"/>
    <property type="project" value="UniProtKB-UniRule"/>
</dbReference>
<proteinExistence type="inferred from homology"/>
<evidence type="ECO:0000256" key="5">
    <source>
        <dbReference type="ARBA" id="ARBA00022737"/>
    </source>
</evidence>
<keyword evidence="3 8" id="KW-0808">Transferase</keyword>
<gene>
    <name evidence="10" type="ORF">HK100_010571</name>
</gene>
<comment type="similarity">
    <text evidence="1 8">Belongs to the protein prenyltransferase subunit beta family.</text>
</comment>
<dbReference type="InterPro" id="IPR008930">
    <property type="entry name" value="Terpenoid_cyclase/PrenylTrfase"/>
</dbReference>
<dbReference type="Gene3D" id="1.50.10.20">
    <property type="match status" value="1"/>
</dbReference>
<keyword evidence="6 8" id="KW-0862">Zinc</keyword>
<feature type="domain" description="Prenyltransferase alpha-alpha toroid" evidence="9">
    <location>
        <begin position="1"/>
        <end position="170"/>
    </location>
</feature>
<dbReference type="PANTHER" id="PTHR11774">
    <property type="entry name" value="GERANYLGERANYL TRANSFERASE TYPE BETA SUBUNIT"/>
    <property type="match status" value="1"/>
</dbReference>
<dbReference type="CDD" id="cd02894">
    <property type="entry name" value="GGTase-II"/>
    <property type="match status" value="1"/>
</dbReference>
<evidence type="ECO:0000256" key="4">
    <source>
        <dbReference type="ARBA" id="ARBA00022723"/>
    </source>
</evidence>
<keyword evidence="11" id="KW-1185">Reference proteome</keyword>
<dbReference type="SUPFAM" id="SSF48239">
    <property type="entry name" value="Terpenoid cyclases/Protein prenyltransferases"/>
    <property type="match status" value="1"/>
</dbReference>
<sequence>MAINCLSLLNKLEPKYIDLEKAAEFIHSCKNFDGGYGSVPGAESHSGQIFCCVAALAILRRLDLVEIDRLSWWLAERQLKNGGLNGRPEKLEDVCYSWWVLSGLAIMNRIHWINRDKLVNFILNSQDIDGGGIADRPGDVSDVFHTVFGVAGLSLLGYPDLEPVDPRYCMPVSVIRRLGIPDLER</sequence>
<evidence type="ECO:0000259" key="9">
    <source>
        <dbReference type="Pfam" id="PF00432"/>
    </source>
</evidence>
<keyword evidence="4 8" id="KW-0479">Metal-binding</keyword>
<keyword evidence="2 8" id="KW-0637">Prenyltransferase</keyword>
<comment type="function">
    <text evidence="8">Catalyzes the transfer of a geranylgeranyl moiety from geranylgeranyl diphosphate to both cysteines of proteins with the C-terminal sequence -XXCC, -XCXC and -CCXX.</text>
</comment>
<comment type="catalytic activity">
    <reaction evidence="7 8">
        <text>geranylgeranyl diphosphate + L-cysteinyl-[protein] = S-geranylgeranyl-L-cysteinyl-[protein] + diphosphate</text>
        <dbReference type="Rhea" id="RHEA:21240"/>
        <dbReference type="Rhea" id="RHEA-COMP:10131"/>
        <dbReference type="Rhea" id="RHEA-COMP:11537"/>
        <dbReference type="ChEBI" id="CHEBI:29950"/>
        <dbReference type="ChEBI" id="CHEBI:33019"/>
        <dbReference type="ChEBI" id="CHEBI:57533"/>
        <dbReference type="ChEBI" id="CHEBI:86021"/>
        <dbReference type="EC" id="2.5.1.60"/>
    </reaction>
</comment>
<dbReference type="InterPro" id="IPR045089">
    <property type="entry name" value="PGGT1B-like"/>
</dbReference>
<dbReference type="InterPro" id="IPR001330">
    <property type="entry name" value="Prenyltrans"/>
</dbReference>
<dbReference type="EMBL" id="JADGJH010000589">
    <property type="protein sequence ID" value="KAJ3125826.1"/>
    <property type="molecule type" value="Genomic_DNA"/>
</dbReference>
<name>A0AAD5T425_9FUNG</name>
<evidence type="ECO:0000256" key="1">
    <source>
        <dbReference type="ARBA" id="ARBA00010497"/>
    </source>
</evidence>
<organism evidence="10 11">
    <name type="scientific">Physocladia obscura</name>
    <dbReference type="NCBI Taxonomy" id="109957"/>
    <lineage>
        <taxon>Eukaryota</taxon>
        <taxon>Fungi</taxon>
        <taxon>Fungi incertae sedis</taxon>
        <taxon>Chytridiomycota</taxon>
        <taxon>Chytridiomycota incertae sedis</taxon>
        <taxon>Chytridiomycetes</taxon>
        <taxon>Chytridiales</taxon>
        <taxon>Chytriomycetaceae</taxon>
        <taxon>Physocladia</taxon>
    </lineage>
</organism>
<dbReference type="Proteomes" id="UP001211907">
    <property type="component" value="Unassembled WGS sequence"/>
</dbReference>
<evidence type="ECO:0000256" key="2">
    <source>
        <dbReference type="ARBA" id="ARBA00022602"/>
    </source>
</evidence>
<dbReference type="AlphaFoldDB" id="A0AAD5T425"/>
<keyword evidence="5" id="KW-0677">Repeat</keyword>
<dbReference type="GO" id="GO:0004663">
    <property type="term" value="F:Rab geranylgeranyltransferase activity"/>
    <property type="evidence" value="ECO:0007669"/>
    <property type="project" value="UniProtKB-UniRule"/>
</dbReference>
<comment type="cofactor">
    <cofactor evidence="8">
        <name>Zn(2+)</name>
        <dbReference type="ChEBI" id="CHEBI:29105"/>
    </cofactor>
    <text evidence="8">Binds 1 zinc ion per subunit.</text>
</comment>
<dbReference type="Pfam" id="PF00432">
    <property type="entry name" value="Prenyltrans"/>
    <property type="match status" value="1"/>
</dbReference>
<dbReference type="EC" id="2.5.1.60" evidence="8"/>